<evidence type="ECO:0000313" key="2">
    <source>
        <dbReference type="EMBL" id="KZT21431.1"/>
    </source>
</evidence>
<dbReference type="STRING" id="1314782.A0A165PSJ0"/>
<feature type="domain" description="DUF6699" evidence="1">
    <location>
        <begin position="67"/>
        <end position="190"/>
    </location>
</feature>
<dbReference type="InterPro" id="IPR046522">
    <property type="entry name" value="DUF6699"/>
</dbReference>
<sequence length="217" mass="24556">MATGHAAWLPQGCYPTVAYGYGWYAPYPYYVHPTPQALVYTSPPLSKSPRSIFPNVNKYLAVDTTLLKYDVRRPPDKAIDTSYYYRLSQRSAGGRKNLTTLHLISKDFPWRFTIYGSETKPITCADVWKSLHDGLNQDIEDAEWAIVCSFDDQRRGEIMEAAKGRCGGSELQLKRIDWLGDRIAFVGVEVDTDFAQSRCLPGGDDGQETWLVRFSPL</sequence>
<dbReference type="OrthoDB" id="21474at2759"/>
<reference evidence="2 3" key="1">
    <citation type="journal article" date="2016" name="Mol. Biol. Evol.">
        <title>Comparative Genomics of Early-Diverging Mushroom-Forming Fungi Provides Insights into the Origins of Lignocellulose Decay Capabilities.</title>
        <authorList>
            <person name="Nagy L.G."/>
            <person name="Riley R."/>
            <person name="Tritt A."/>
            <person name="Adam C."/>
            <person name="Daum C."/>
            <person name="Floudas D."/>
            <person name="Sun H."/>
            <person name="Yadav J.S."/>
            <person name="Pangilinan J."/>
            <person name="Larsson K.H."/>
            <person name="Matsuura K."/>
            <person name="Barry K."/>
            <person name="Labutti K."/>
            <person name="Kuo R."/>
            <person name="Ohm R.A."/>
            <person name="Bhattacharya S.S."/>
            <person name="Shirouzu T."/>
            <person name="Yoshinaga Y."/>
            <person name="Martin F.M."/>
            <person name="Grigoriev I.V."/>
            <person name="Hibbett D.S."/>
        </authorList>
    </citation>
    <scope>NUCLEOTIDE SEQUENCE [LARGE SCALE GENOMIC DNA]</scope>
    <source>
        <strain evidence="2 3">HHB14362 ss-1</strain>
    </source>
</reference>
<dbReference type="InParanoid" id="A0A165PSJ0"/>
<name>A0A165PSJ0_9AGAM</name>
<evidence type="ECO:0000313" key="3">
    <source>
        <dbReference type="Proteomes" id="UP000076761"/>
    </source>
</evidence>
<dbReference type="Pfam" id="PF20415">
    <property type="entry name" value="DUF6699"/>
    <property type="match status" value="1"/>
</dbReference>
<dbReference type="AlphaFoldDB" id="A0A165PSJ0"/>
<evidence type="ECO:0000259" key="1">
    <source>
        <dbReference type="Pfam" id="PF20415"/>
    </source>
</evidence>
<gene>
    <name evidence="2" type="ORF">NEOLEDRAFT_759252</name>
</gene>
<organism evidence="2 3">
    <name type="scientific">Neolentinus lepideus HHB14362 ss-1</name>
    <dbReference type="NCBI Taxonomy" id="1314782"/>
    <lineage>
        <taxon>Eukaryota</taxon>
        <taxon>Fungi</taxon>
        <taxon>Dikarya</taxon>
        <taxon>Basidiomycota</taxon>
        <taxon>Agaricomycotina</taxon>
        <taxon>Agaricomycetes</taxon>
        <taxon>Gloeophyllales</taxon>
        <taxon>Gloeophyllaceae</taxon>
        <taxon>Neolentinus</taxon>
    </lineage>
</organism>
<proteinExistence type="predicted"/>
<accession>A0A165PSJ0</accession>
<keyword evidence="3" id="KW-1185">Reference proteome</keyword>
<protein>
    <recommendedName>
        <fullName evidence="1">DUF6699 domain-containing protein</fullName>
    </recommendedName>
</protein>
<dbReference type="Proteomes" id="UP000076761">
    <property type="component" value="Unassembled WGS sequence"/>
</dbReference>
<dbReference type="EMBL" id="KV425607">
    <property type="protein sequence ID" value="KZT21431.1"/>
    <property type="molecule type" value="Genomic_DNA"/>
</dbReference>